<comment type="caution">
    <text evidence="2">The sequence shown here is derived from an EMBL/GenBank/DDBJ whole genome shotgun (WGS) entry which is preliminary data.</text>
</comment>
<accession>A0A2B7YY41</accession>
<feature type="region of interest" description="Disordered" evidence="1">
    <location>
        <begin position="214"/>
        <end position="251"/>
    </location>
</feature>
<evidence type="ECO:0000313" key="2">
    <source>
        <dbReference type="EMBL" id="PGH29014.1"/>
    </source>
</evidence>
<dbReference type="EMBL" id="PDND01000285">
    <property type="protein sequence ID" value="PGH29014.1"/>
    <property type="molecule type" value="Genomic_DNA"/>
</dbReference>
<gene>
    <name evidence="2" type="ORF">GX50_08246</name>
</gene>
<proteinExistence type="predicted"/>
<feature type="compositionally biased region" description="Polar residues" evidence="1">
    <location>
        <begin position="19"/>
        <end position="44"/>
    </location>
</feature>
<organism evidence="2 3">
    <name type="scientific">[Emmonsia] crescens</name>
    <dbReference type="NCBI Taxonomy" id="73230"/>
    <lineage>
        <taxon>Eukaryota</taxon>
        <taxon>Fungi</taxon>
        <taxon>Dikarya</taxon>
        <taxon>Ascomycota</taxon>
        <taxon>Pezizomycotina</taxon>
        <taxon>Eurotiomycetes</taxon>
        <taxon>Eurotiomycetidae</taxon>
        <taxon>Onygenales</taxon>
        <taxon>Ajellomycetaceae</taxon>
        <taxon>Emergomyces</taxon>
    </lineage>
</organism>
<keyword evidence="3" id="KW-1185">Reference proteome</keyword>
<reference evidence="2 3" key="1">
    <citation type="submission" date="2017-10" db="EMBL/GenBank/DDBJ databases">
        <title>Comparative genomics in systemic dimorphic fungi from Ajellomycetaceae.</title>
        <authorList>
            <person name="Munoz J.F."/>
            <person name="Mcewen J.G."/>
            <person name="Clay O.K."/>
            <person name="Cuomo C.A."/>
        </authorList>
    </citation>
    <scope>NUCLEOTIDE SEQUENCE [LARGE SCALE GENOMIC DNA]</scope>
    <source>
        <strain evidence="2 3">UAMH4076</strain>
    </source>
</reference>
<dbReference type="AlphaFoldDB" id="A0A2B7YY41"/>
<evidence type="ECO:0000256" key="1">
    <source>
        <dbReference type="SAM" id="MobiDB-lite"/>
    </source>
</evidence>
<dbReference type="Proteomes" id="UP000226031">
    <property type="component" value="Unassembled WGS sequence"/>
</dbReference>
<sequence>MHRTAKADTSPQEIVKQAASPQPFQGGAANQNQSSTTPASSGQWVGTMATPGHPTQVFPVSSSNIVTPTGQILLVAPKAVVDQVPQTQRIPHEAVGLLTHLSQSNTFFTIPGLSLQPLTPTYPVSTPANHPQGAMPLRHTGIYYYHVPLSSVIGNPVPPNPALGPTIAPTHSLNQQQHIVPATGLVPAQPTGYGYMFQQAGQPVHNNNVIGSMTPVQLPEGTSQMPRGATWQFQPPNAPSNWGDNKISPPQ</sequence>
<feature type="compositionally biased region" description="Polar residues" evidence="1">
    <location>
        <begin position="214"/>
        <end position="243"/>
    </location>
</feature>
<protein>
    <submittedName>
        <fullName evidence="2">Uncharacterized protein</fullName>
    </submittedName>
</protein>
<evidence type="ECO:0000313" key="3">
    <source>
        <dbReference type="Proteomes" id="UP000226031"/>
    </source>
</evidence>
<name>A0A2B7YY41_9EURO</name>
<feature type="region of interest" description="Disordered" evidence="1">
    <location>
        <begin position="1"/>
        <end position="50"/>
    </location>
</feature>